<feature type="domain" description="CBS" evidence="4">
    <location>
        <begin position="94"/>
        <end position="151"/>
    </location>
</feature>
<name>A0A7W8XUU5_9HYPH</name>
<reference evidence="5 6" key="1">
    <citation type="submission" date="2020-08" db="EMBL/GenBank/DDBJ databases">
        <title>Genomic Encyclopedia of Type Strains, Phase IV (KMG-V): Genome sequencing to study the core and pangenomes of soil and plant-associated prokaryotes.</title>
        <authorList>
            <person name="Whitman W."/>
        </authorList>
    </citation>
    <scope>NUCLEOTIDE SEQUENCE [LARGE SCALE GENOMIC DNA]</scope>
    <source>
        <strain evidence="5 6">SEMIA 4064</strain>
    </source>
</reference>
<dbReference type="InterPro" id="IPR007055">
    <property type="entry name" value="BON_dom"/>
</dbReference>
<dbReference type="PROSITE" id="PS50914">
    <property type="entry name" value="BON"/>
    <property type="match status" value="1"/>
</dbReference>
<dbReference type="SMART" id="SM00116">
    <property type="entry name" value="CBS"/>
    <property type="match status" value="2"/>
</dbReference>
<gene>
    <name evidence="5" type="ORF">GGD50_004602</name>
</gene>
<proteinExistence type="predicted"/>
<dbReference type="Pfam" id="PF00571">
    <property type="entry name" value="CBS"/>
    <property type="match status" value="2"/>
</dbReference>
<comment type="caution">
    <text evidence="5">The sequence shown here is derived from an EMBL/GenBank/DDBJ whole genome shotgun (WGS) entry which is preliminary data.</text>
</comment>
<dbReference type="PROSITE" id="PS51371">
    <property type="entry name" value="CBS"/>
    <property type="match status" value="2"/>
</dbReference>
<dbReference type="InterPro" id="IPR000644">
    <property type="entry name" value="CBS_dom"/>
</dbReference>
<dbReference type="InterPro" id="IPR046342">
    <property type="entry name" value="CBS_dom_sf"/>
</dbReference>
<evidence type="ECO:0000313" key="6">
    <source>
        <dbReference type="Proteomes" id="UP000549882"/>
    </source>
</evidence>
<dbReference type="Proteomes" id="UP000549882">
    <property type="component" value="Unassembled WGS sequence"/>
</dbReference>
<dbReference type="AlphaFoldDB" id="A0A7W8XUU5"/>
<sequence length="234" mass="25470">MLVRDIMTSTPVTVKASSSIAEAASLMLDNRISGLPVIDDDGTLIGIVSEGDFLRRGELDTERRRSCFLEFLTSPGKLADEYVHAHGRKVEEVMTSRVTTISPQQPIADAVRLMERGDIKRLPVVEDDQLIGIVARSDLLRALLNILMAKSAPNDDAQIEATIQTELAKHSWSGNGFICVAVKDGVAELSGTIFDERERLAAKVAAENVPGVKSVTDQLSWIDPYYGVAVPLPK</sequence>
<evidence type="ECO:0000256" key="1">
    <source>
        <dbReference type="ARBA" id="ARBA00023122"/>
    </source>
</evidence>
<keyword evidence="6" id="KW-1185">Reference proteome</keyword>
<dbReference type="PANTHER" id="PTHR43080">
    <property type="entry name" value="CBS DOMAIN-CONTAINING PROTEIN CBSX3, MITOCHONDRIAL"/>
    <property type="match status" value="1"/>
</dbReference>
<dbReference type="InterPro" id="IPR017080">
    <property type="entry name" value="UCP036990_CBS_BON"/>
</dbReference>
<keyword evidence="1 2" id="KW-0129">CBS domain</keyword>
<dbReference type="Pfam" id="PF04972">
    <property type="entry name" value="BON"/>
    <property type="match status" value="1"/>
</dbReference>
<evidence type="ECO:0000256" key="2">
    <source>
        <dbReference type="PROSITE-ProRule" id="PRU00703"/>
    </source>
</evidence>
<dbReference type="RefSeq" id="WP_183939462.1">
    <property type="nucleotide sequence ID" value="NZ_JACHBI010000010.1"/>
</dbReference>
<evidence type="ECO:0000313" key="5">
    <source>
        <dbReference type="EMBL" id="MBB5575967.1"/>
    </source>
</evidence>
<organism evidence="5 6">
    <name type="scientific">Rhizobium paranaense</name>
    <dbReference type="NCBI Taxonomy" id="1650438"/>
    <lineage>
        <taxon>Bacteria</taxon>
        <taxon>Pseudomonadati</taxon>
        <taxon>Pseudomonadota</taxon>
        <taxon>Alphaproteobacteria</taxon>
        <taxon>Hyphomicrobiales</taxon>
        <taxon>Rhizobiaceae</taxon>
        <taxon>Rhizobium/Agrobacterium group</taxon>
        <taxon>Rhizobium</taxon>
    </lineage>
</organism>
<evidence type="ECO:0000259" key="3">
    <source>
        <dbReference type="PROSITE" id="PS50914"/>
    </source>
</evidence>
<dbReference type="InterPro" id="IPR051257">
    <property type="entry name" value="Diverse_CBS-Domain"/>
</dbReference>
<dbReference type="PIRSF" id="PIRSF036990">
    <property type="entry name" value="UCP036990_CBS_BON"/>
    <property type="match status" value="1"/>
</dbReference>
<dbReference type="CDD" id="cd04586">
    <property type="entry name" value="CBS_pair_BON_assoc"/>
    <property type="match status" value="1"/>
</dbReference>
<dbReference type="Gene3D" id="3.10.580.10">
    <property type="entry name" value="CBS-domain"/>
    <property type="match status" value="1"/>
</dbReference>
<evidence type="ECO:0000259" key="4">
    <source>
        <dbReference type="PROSITE" id="PS51371"/>
    </source>
</evidence>
<dbReference type="Gene3D" id="3.30.1340.30">
    <property type="match status" value="1"/>
</dbReference>
<protein>
    <submittedName>
        <fullName evidence="5">CBS domain-containing protein</fullName>
    </submittedName>
</protein>
<dbReference type="SUPFAM" id="SSF54631">
    <property type="entry name" value="CBS-domain pair"/>
    <property type="match status" value="1"/>
</dbReference>
<feature type="domain" description="BON" evidence="3">
    <location>
        <begin position="155"/>
        <end position="223"/>
    </location>
</feature>
<feature type="domain" description="CBS" evidence="4">
    <location>
        <begin position="7"/>
        <end position="66"/>
    </location>
</feature>
<accession>A0A7W8XUU5</accession>
<dbReference type="EMBL" id="JACHBI010000010">
    <property type="protein sequence ID" value="MBB5575967.1"/>
    <property type="molecule type" value="Genomic_DNA"/>
</dbReference>
<dbReference type="PANTHER" id="PTHR43080:SF26">
    <property type="entry name" value="REGULATORY PROTEIN"/>
    <property type="match status" value="1"/>
</dbReference>